<dbReference type="EMBL" id="BARV01000138">
    <property type="protein sequence ID" value="GAH94002.1"/>
    <property type="molecule type" value="Genomic_DNA"/>
</dbReference>
<name>X1JIY0_9ZZZZ</name>
<feature type="compositionally biased region" description="Polar residues" evidence="1">
    <location>
        <begin position="1"/>
        <end position="18"/>
    </location>
</feature>
<protein>
    <submittedName>
        <fullName evidence="2">Uncharacterized protein</fullName>
    </submittedName>
</protein>
<feature type="region of interest" description="Disordered" evidence="1">
    <location>
        <begin position="1"/>
        <end position="34"/>
    </location>
</feature>
<comment type="caution">
    <text evidence="2">The sequence shown here is derived from an EMBL/GenBank/DDBJ whole genome shotgun (WGS) entry which is preliminary data.</text>
</comment>
<dbReference type="AlphaFoldDB" id="X1JIY0"/>
<evidence type="ECO:0000313" key="2">
    <source>
        <dbReference type="EMBL" id="GAH94002.1"/>
    </source>
</evidence>
<organism evidence="2">
    <name type="scientific">marine sediment metagenome</name>
    <dbReference type="NCBI Taxonomy" id="412755"/>
    <lineage>
        <taxon>unclassified sequences</taxon>
        <taxon>metagenomes</taxon>
        <taxon>ecological metagenomes</taxon>
    </lineage>
</organism>
<gene>
    <name evidence="2" type="ORF">S06H3_00696</name>
</gene>
<feature type="non-terminal residue" evidence="2">
    <location>
        <position position="1"/>
    </location>
</feature>
<proteinExistence type="predicted"/>
<sequence length="34" mass="4023">FDPRNNSYQLRQQVSERNFWSKRGGEAGRGTPKR</sequence>
<accession>X1JIY0</accession>
<reference evidence="2" key="1">
    <citation type="journal article" date="2014" name="Front. Microbiol.">
        <title>High frequency of phylogenetically diverse reductive dehalogenase-homologous genes in deep subseafloor sedimentary metagenomes.</title>
        <authorList>
            <person name="Kawai M."/>
            <person name="Futagami T."/>
            <person name="Toyoda A."/>
            <person name="Takaki Y."/>
            <person name="Nishi S."/>
            <person name="Hori S."/>
            <person name="Arai W."/>
            <person name="Tsubouchi T."/>
            <person name="Morono Y."/>
            <person name="Uchiyama I."/>
            <person name="Ito T."/>
            <person name="Fujiyama A."/>
            <person name="Inagaki F."/>
            <person name="Takami H."/>
        </authorList>
    </citation>
    <scope>NUCLEOTIDE SEQUENCE</scope>
    <source>
        <strain evidence="2">Expedition CK06-06</strain>
    </source>
</reference>
<evidence type="ECO:0000256" key="1">
    <source>
        <dbReference type="SAM" id="MobiDB-lite"/>
    </source>
</evidence>